<dbReference type="RefSeq" id="WP_311760905.1">
    <property type="nucleotide sequence ID" value="NZ_JAVRQI010000015.1"/>
</dbReference>
<dbReference type="PANTHER" id="PTHR10584:SF166">
    <property type="entry name" value="RIBOKINASE"/>
    <property type="match status" value="1"/>
</dbReference>
<dbReference type="Gene3D" id="3.40.1190.20">
    <property type="match status" value="1"/>
</dbReference>
<dbReference type="PROSITE" id="PS00583">
    <property type="entry name" value="PFKB_KINASES_1"/>
    <property type="match status" value="1"/>
</dbReference>
<accession>A0ABU3EJ53</accession>
<dbReference type="EMBL" id="JAVRQI010000015">
    <property type="protein sequence ID" value="MDT1063817.1"/>
    <property type="molecule type" value="Genomic_DNA"/>
</dbReference>
<comment type="caution">
    <text evidence="4">The sequence shown here is derived from an EMBL/GenBank/DDBJ whole genome shotgun (WGS) entry which is preliminary data.</text>
</comment>
<evidence type="ECO:0000259" key="3">
    <source>
        <dbReference type="Pfam" id="PF00294"/>
    </source>
</evidence>
<evidence type="ECO:0000256" key="2">
    <source>
        <dbReference type="ARBA" id="ARBA00022777"/>
    </source>
</evidence>
<keyword evidence="1" id="KW-0808">Transferase</keyword>
<evidence type="ECO:0000313" key="4">
    <source>
        <dbReference type="EMBL" id="MDT1063817.1"/>
    </source>
</evidence>
<keyword evidence="5" id="KW-1185">Reference proteome</keyword>
<dbReference type="InterPro" id="IPR029056">
    <property type="entry name" value="Ribokinase-like"/>
</dbReference>
<dbReference type="InterPro" id="IPR011611">
    <property type="entry name" value="PfkB_dom"/>
</dbReference>
<organism evidence="4 5">
    <name type="scientific">Paracoccus broussonetiae</name>
    <dbReference type="NCBI Taxonomy" id="3075834"/>
    <lineage>
        <taxon>Bacteria</taxon>
        <taxon>Pseudomonadati</taxon>
        <taxon>Pseudomonadota</taxon>
        <taxon>Alphaproteobacteria</taxon>
        <taxon>Rhodobacterales</taxon>
        <taxon>Paracoccaceae</taxon>
        <taxon>Paracoccus</taxon>
    </lineage>
</organism>
<evidence type="ECO:0000313" key="5">
    <source>
        <dbReference type="Proteomes" id="UP001251085"/>
    </source>
</evidence>
<reference evidence="5" key="1">
    <citation type="submission" date="2023-07" db="EMBL/GenBank/DDBJ databases">
        <title>Characterization of two Paracoccaceae strains isolated from Phycosphere and proposal of Xinfangfangia lacusdiani sp. nov.</title>
        <authorList>
            <person name="Deng Y."/>
            <person name="Zhang Y.Q."/>
        </authorList>
    </citation>
    <scope>NUCLEOTIDE SEQUENCE [LARGE SCALE GENOMIC DNA]</scope>
    <source>
        <strain evidence="5">CPCC 101403</strain>
    </source>
</reference>
<dbReference type="GO" id="GO:0016301">
    <property type="term" value="F:kinase activity"/>
    <property type="evidence" value="ECO:0007669"/>
    <property type="project" value="UniProtKB-KW"/>
</dbReference>
<proteinExistence type="predicted"/>
<name>A0ABU3EJ53_9RHOB</name>
<dbReference type="InterPro" id="IPR002173">
    <property type="entry name" value="Carboh/pur_kinase_PfkB_CS"/>
</dbReference>
<evidence type="ECO:0000256" key="1">
    <source>
        <dbReference type="ARBA" id="ARBA00022679"/>
    </source>
</evidence>
<dbReference type="Pfam" id="PF00294">
    <property type="entry name" value="PfkB"/>
    <property type="match status" value="1"/>
</dbReference>
<dbReference type="PANTHER" id="PTHR10584">
    <property type="entry name" value="SUGAR KINASE"/>
    <property type="match status" value="1"/>
</dbReference>
<feature type="domain" description="Carbohydrate kinase PfkB" evidence="3">
    <location>
        <begin position="6"/>
        <end position="293"/>
    </location>
</feature>
<dbReference type="SUPFAM" id="SSF53613">
    <property type="entry name" value="Ribokinase-like"/>
    <property type="match status" value="1"/>
</dbReference>
<sequence length="303" mass="30985">MSQTPRIICLGAMLWDVIGHSPVILRIGDDVAGRIHQRPGGVALNVAVALARHGLAPSIISAVGRDSPGEALIAETRALGVATDWLWRDGPLPTDLYMAIEAPGGLVAAIADAHGLEAAGPAILAPLQDGRLGDATRPWDGTLVVDGNLTLETLALIARDPCFARASLRIVPASPDKAERLAPLLGHDNAIFHINRAEAEALAGRALADSIEAAEAIRAMGAARVIVTDGPRPAAEAARNAATICQTPPTVAARHVTGAGDSFLAAHLAAELSGALPAQALDQAIRAAASHITASPVPGKDIA</sequence>
<protein>
    <submittedName>
        <fullName evidence="4">PfkB family carbohydrate kinase</fullName>
    </submittedName>
</protein>
<gene>
    <name evidence="4" type="ORF">RM190_18290</name>
</gene>
<dbReference type="Proteomes" id="UP001251085">
    <property type="component" value="Unassembled WGS sequence"/>
</dbReference>
<keyword evidence="2 4" id="KW-0418">Kinase</keyword>